<name>A0A1V1PF65_9BACT</name>
<organism evidence="1 2">
    <name type="scientific">Candidatus Magnetoglobus multicellularis str. Araruama</name>
    <dbReference type="NCBI Taxonomy" id="890399"/>
    <lineage>
        <taxon>Bacteria</taxon>
        <taxon>Pseudomonadati</taxon>
        <taxon>Thermodesulfobacteriota</taxon>
        <taxon>Desulfobacteria</taxon>
        <taxon>Desulfobacterales</taxon>
        <taxon>Desulfobacteraceae</taxon>
        <taxon>Candidatus Magnetoglobus</taxon>
    </lineage>
</organism>
<gene>
    <name evidence="1" type="ORF">OMM_06933</name>
</gene>
<accession>A0A1V1PF65</accession>
<dbReference type="EMBL" id="ATBP01000060">
    <property type="protein sequence ID" value="ETR73440.1"/>
    <property type="molecule type" value="Genomic_DNA"/>
</dbReference>
<reference evidence="2" key="1">
    <citation type="submission" date="2012-11" db="EMBL/GenBank/DDBJ databases">
        <authorList>
            <person name="Lucero-Rivera Y.E."/>
            <person name="Tovar-Ramirez D."/>
        </authorList>
    </citation>
    <scope>NUCLEOTIDE SEQUENCE [LARGE SCALE GENOMIC DNA]</scope>
    <source>
        <strain evidence="2">Araruama</strain>
    </source>
</reference>
<evidence type="ECO:0000313" key="2">
    <source>
        <dbReference type="Proteomes" id="UP000189670"/>
    </source>
</evidence>
<comment type="caution">
    <text evidence="1">The sequence shown here is derived from an EMBL/GenBank/DDBJ whole genome shotgun (WGS) entry which is preliminary data.</text>
</comment>
<sequence>MREEILNASENLYISEFLENYDDVDLRLKNALLLYNSSELYANSILDDTDFMLIDENKNTLICDLDDAFENFE</sequence>
<evidence type="ECO:0000313" key="1">
    <source>
        <dbReference type="EMBL" id="ETR73440.1"/>
    </source>
</evidence>
<dbReference type="Proteomes" id="UP000189670">
    <property type="component" value="Unassembled WGS sequence"/>
</dbReference>
<proteinExistence type="predicted"/>
<protein>
    <submittedName>
        <fullName evidence="1">Uncharacterized protein</fullName>
    </submittedName>
</protein>
<dbReference type="AlphaFoldDB" id="A0A1V1PF65"/>